<evidence type="ECO:0000256" key="5">
    <source>
        <dbReference type="ARBA" id="ARBA00022525"/>
    </source>
</evidence>
<dbReference type="RefSeq" id="WP_034199668.1">
    <property type="nucleotide sequence ID" value="NZ_CABVQD010000013.1"/>
</dbReference>
<protein>
    <recommendedName>
        <fullName evidence="4">Flagellar hook-associated protein 1</fullName>
    </recommendedName>
</protein>
<dbReference type="GO" id="GO:0005198">
    <property type="term" value="F:structural molecule activity"/>
    <property type="evidence" value="ECO:0007669"/>
    <property type="project" value="InterPro"/>
</dbReference>
<dbReference type="EMBL" id="CABVQD010000013">
    <property type="protein sequence ID" value="VWB82778.1"/>
    <property type="molecule type" value="Genomic_DNA"/>
</dbReference>
<evidence type="ECO:0000259" key="7">
    <source>
        <dbReference type="Pfam" id="PF06429"/>
    </source>
</evidence>
<keyword evidence="11" id="KW-1185">Reference proteome</keyword>
<evidence type="ECO:0000256" key="4">
    <source>
        <dbReference type="ARBA" id="ARBA00016244"/>
    </source>
</evidence>
<dbReference type="GO" id="GO:0044780">
    <property type="term" value="P:bacterial-type flagellum assembly"/>
    <property type="evidence" value="ECO:0007669"/>
    <property type="project" value="InterPro"/>
</dbReference>
<dbReference type="InterPro" id="IPR049119">
    <property type="entry name" value="FlgK_D2-like"/>
</dbReference>
<dbReference type="Pfam" id="PF21158">
    <property type="entry name" value="flgK_1st_1"/>
    <property type="match status" value="1"/>
</dbReference>
<feature type="domain" description="Flagellar basal-body/hook protein C-terminal" evidence="7">
    <location>
        <begin position="604"/>
        <end position="642"/>
    </location>
</feature>
<dbReference type="PRINTS" id="PR01005">
    <property type="entry name" value="FLGHOOKAP1"/>
</dbReference>
<keyword evidence="10" id="KW-0282">Flagellum</keyword>
<accession>A0A6J5EFU4</accession>
<evidence type="ECO:0000256" key="3">
    <source>
        <dbReference type="ARBA" id="ARBA00009677"/>
    </source>
</evidence>
<evidence type="ECO:0000256" key="2">
    <source>
        <dbReference type="ARBA" id="ARBA00004613"/>
    </source>
</evidence>
<keyword evidence="10" id="KW-0966">Cell projection</keyword>
<feature type="domain" description="Flagellar hook-associated protein 1 D2-like" evidence="8">
    <location>
        <begin position="341"/>
        <end position="419"/>
    </location>
</feature>
<dbReference type="InterPro" id="IPR002371">
    <property type="entry name" value="FlgK"/>
</dbReference>
<dbReference type="AlphaFoldDB" id="A0A6J5EFU4"/>
<dbReference type="InterPro" id="IPR010930">
    <property type="entry name" value="Flg_bb/hook_C_dom"/>
</dbReference>
<dbReference type="PANTHER" id="PTHR30033:SF1">
    <property type="entry name" value="FLAGELLAR HOOK-ASSOCIATED PROTEIN 1"/>
    <property type="match status" value="1"/>
</dbReference>
<dbReference type="Proteomes" id="UP000494330">
    <property type="component" value="Unassembled WGS sequence"/>
</dbReference>
<sequence length="645" mass="65262">MSSNTLMNLGVSGLNAALWGLTTTGQNISNAATPGYSVERPVYAEASGQYTSSGYLPQGVNTVTVQRQYSQYLSDQLNSAQTQSGSLSTWYSLVTQLNNYVGSPTAGISSSITNYFTGLQNVANSASDSSVRQTAMSNAQTLANQITATGQQYDALRQSVNTQLTSTVTQINGYTAQIAQLNQQIAAASSQGQPPNQLMDQRDLAVSNLSNLAGVQVVSNSDGYSVFLAGGTPLVVAGTSYQLAAVTSPSDPSELTVVSQGIAGANPQGPNQTLSSTSLSGGTLGGLLAFRSQTLDPAEAQLGAIATSFAAQVNAQNALGVNQSGNVGGNLFTTGTPATYANQGNTGNATLSVSFANAAQPTTSDYTLSYDGTNYTLTDRASGAVVGTLSNAQMPGQIGGLNLSLSGTMQPGDQFTVLPTRGALNGFGLATSNGSAIAAAAPFVPSATTTNTGTGTIGGLTVTSATAAANPHNYTITMGGTAANPTYTVTDNTASPVTTTGPQNYQSGSPITLTAGVTVTVSGTPTAGDTFTVAPNTGGTNDGSNALALSQLVNSKAFGGGTTTLTGAYANYVNSIGNTTSQLKSSSAAQTSLIGQITEAQQSVSGVNQNEEAANLMQYQQAYQANAKVIQTASTLFQTVLGLFN</sequence>
<keyword evidence="6" id="KW-0975">Bacterial flagellum</keyword>
<dbReference type="Pfam" id="PF06429">
    <property type="entry name" value="Flg_bbr_C"/>
    <property type="match status" value="1"/>
</dbReference>
<comment type="subcellular location">
    <subcellularLocation>
        <location evidence="1">Bacterial flagellum</location>
    </subcellularLocation>
    <subcellularLocation>
        <location evidence="2">Secreted</location>
    </subcellularLocation>
</comment>
<dbReference type="InterPro" id="IPR053927">
    <property type="entry name" value="FlgK_helical"/>
</dbReference>
<dbReference type="GO" id="GO:0005576">
    <property type="term" value="C:extracellular region"/>
    <property type="evidence" value="ECO:0007669"/>
    <property type="project" value="UniProtKB-SubCell"/>
</dbReference>
<reference evidence="10 11" key="1">
    <citation type="submission" date="2019-09" db="EMBL/GenBank/DDBJ databases">
        <authorList>
            <person name="Depoorter E."/>
        </authorList>
    </citation>
    <scope>NUCLEOTIDE SEQUENCE [LARGE SCALE GENOMIC DNA]</scope>
    <source>
        <strain evidence="10">LMG 30113</strain>
    </source>
</reference>
<dbReference type="PANTHER" id="PTHR30033">
    <property type="entry name" value="FLAGELLAR HOOK-ASSOCIATED PROTEIN 1"/>
    <property type="match status" value="1"/>
</dbReference>
<dbReference type="Pfam" id="PF22638">
    <property type="entry name" value="FlgK_D1"/>
    <property type="match status" value="1"/>
</dbReference>
<keyword evidence="5" id="KW-0964">Secreted</keyword>
<evidence type="ECO:0000313" key="10">
    <source>
        <dbReference type="EMBL" id="VWB82778.1"/>
    </source>
</evidence>
<evidence type="ECO:0000256" key="1">
    <source>
        <dbReference type="ARBA" id="ARBA00004365"/>
    </source>
</evidence>
<evidence type="ECO:0000313" key="11">
    <source>
        <dbReference type="Proteomes" id="UP000494330"/>
    </source>
</evidence>
<dbReference type="NCBIfam" id="TIGR02492">
    <property type="entry name" value="flgK_ends"/>
    <property type="match status" value="1"/>
</dbReference>
<dbReference type="GO" id="GO:0009424">
    <property type="term" value="C:bacterial-type flagellum hook"/>
    <property type="evidence" value="ECO:0007669"/>
    <property type="project" value="InterPro"/>
</dbReference>
<name>A0A6J5EFU4_9BURK</name>
<proteinExistence type="inferred from homology"/>
<dbReference type="SUPFAM" id="SSF64518">
    <property type="entry name" value="Phase 1 flagellin"/>
    <property type="match status" value="2"/>
</dbReference>
<evidence type="ECO:0000256" key="6">
    <source>
        <dbReference type="ARBA" id="ARBA00023143"/>
    </source>
</evidence>
<comment type="similarity">
    <text evidence="3">Belongs to the flagella basal body rod proteins family.</text>
</comment>
<organism evidence="10 11">
    <name type="scientific">Burkholderia paludis</name>
    <dbReference type="NCBI Taxonomy" id="1506587"/>
    <lineage>
        <taxon>Bacteria</taxon>
        <taxon>Pseudomonadati</taxon>
        <taxon>Pseudomonadota</taxon>
        <taxon>Betaproteobacteria</taxon>
        <taxon>Burkholderiales</taxon>
        <taxon>Burkholderiaceae</taxon>
        <taxon>Burkholderia</taxon>
        <taxon>Burkholderia cepacia complex</taxon>
    </lineage>
</organism>
<gene>
    <name evidence="10" type="ORF">BPA30113_03806</name>
</gene>
<evidence type="ECO:0000259" key="8">
    <source>
        <dbReference type="Pfam" id="PF21158"/>
    </source>
</evidence>
<feature type="domain" description="Flagellar hook-associated protein FlgK helical" evidence="9">
    <location>
        <begin position="95"/>
        <end position="332"/>
    </location>
</feature>
<keyword evidence="10" id="KW-0969">Cilium</keyword>
<evidence type="ECO:0000259" key="9">
    <source>
        <dbReference type="Pfam" id="PF22638"/>
    </source>
</evidence>